<dbReference type="InterPro" id="IPR034829">
    <property type="entry name" value="DnaD-like_sf"/>
</dbReference>
<organism evidence="3 4">
    <name type="scientific">Megasphaera intestinihominis</name>
    <dbReference type="NCBI Taxonomy" id="3133159"/>
    <lineage>
        <taxon>Bacteria</taxon>
        <taxon>Bacillati</taxon>
        <taxon>Bacillota</taxon>
        <taxon>Negativicutes</taxon>
        <taxon>Veillonellales</taxon>
        <taxon>Veillonellaceae</taxon>
        <taxon>Megasphaera</taxon>
    </lineage>
</organism>
<dbReference type="SUPFAM" id="SSF158499">
    <property type="entry name" value="DnaD domain-like"/>
    <property type="match status" value="1"/>
</dbReference>
<accession>A0ABV1D268</accession>
<reference evidence="3 4" key="1">
    <citation type="submission" date="2024-03" db="EMBL/GenBank/DDBJ databases">
        <title>Human intestinal bacterial collection.</title>
        <authorList>
            <person name="Pauvert C."/>
            <person name="Hitch T.C.A."/>
            <person name="Clavel T."/>
        </authorList>
    </citation>
    <scope>NUCLEOTIDE SEQUENCE [LARGE SCALE GENOMIC DNA]</scope>
    <source>
        <strain evidence="3 4">CLA-AA-H81</strain>
    </source>
</reference>
<dbReference type="InterPro" id="IPR053162">
    <property type="entry name" value="DnaD"/>
</dbReference>
<evidence type="ECO:0000259" key="2">
    <source>
        <dbReference type="Pfam" id="PF09681"/>
    </source>
</evidence>
<dbReference type="Proteomes" id="UP001433088">
    <property type="component" value="Unassembled WGS sequence"/>
</dbReference>
<keyword evidence="4" id="KW-1185">Reference proteome</keyword>
<feature type="compositionally biased region" description="Basic and acidic residues" evidence="1">
    <location>
        <begin position="127"/>
        <end position="136"/>
    </location>
</feature>
<name>A0ABV1D268_9FIRM</name>
<feature type="region of interest" description="Disordered" evidence="1">
    <location>
        <begin position="111"/>
        <end position="141"/>
    </location>
</feature>
<gene>
    <name evidence="3" type="ORF">WMO23_10785</name>
</gene>
<dbReference type="RefSeq" id="WP_292281525.1">
    <property type="nucleotide sequence ID" value="NZ_JBBMEU010000099.1"/>
</dbReference>
<feature type="domain" description="Phage replisome organiser N-terminal" evidence="2">
    <location>
        <begin position="6"/>
        <end position="126"/>
    </location>
</feature>
<protein>
    <submittedName>
        <fullName evidence="3">Phage replisome organizer N-terminal domain-containing protein</fullName>
    </submittedName>
</protein>
<sequence>MRRLQWLKTRTGLFSDPRMLCLMNQANGDSYIVLWFFLKDMAGTVNDNGLVYVSGQEAMTTQLIAKCLHRRRPFIEKGLTLLEKLELIERDKSGLIRIAIWDELQDFQRDEKKREQTKERVRRYRERQRQAQREDSSVDAAPVMTATSASDEMAMTAEEAPVYDGEPVTMPKVMRDYASVQKYQQLFGPMQGEFAQQLIDLEKLWGSESTCIAIELAHENGVNNIKYIQAILKNSNGRPMKKEDAYARNQREYYEHLDAVLHEARREKLQRLQAEDARRNAARNDDGTASGISFASLVKTM</sequence>
<comment type="caution">
    <text evidence="3">The sequence shown here is derived from an EMBL/GenBank/DDBJ whole genome shotgun (WGS) entry which is preliminary data.</text>
</comment>
<evidence type="ECO:0000256" key="1">
    <source>
        <dbReference type="SAM" id="MobiDB-lite"/>
    </source>
</evidence>
<evidence type="ECO:0000313" key="3">
    <source>
        <dbReference type="EMBL" id="MEQ2423209.1"/>
    </source>
</evidence>
<dbReference type="Pfam" id="PF09681">
    <property type="entry name" value="Phage_rep_org_N"/>
    <property type="match status" value="1"/>
</dbReference>
<evidence type="ECO:0000313" key="4">
    <source>
        <dbReference type="Proteomes" id="UP001433088"/>
    </source>
</evidence>
<dbReference type="NCBIfam" id="TIGR01714">
    <property type="entry name" value="phage_rep_org_N"/>
    <property type="match status" value="1"/>
</dbReference>
<dbReference type="InterPro" id="IPR010056">
    <property type="entry name" value="Phage_rep_org__N"/>
</dbReference>
<dbReference type="PANTHER" id="PTHR37293:SF7">
    <property type="entry name" value="HYPOTHETICAL PHAGE PROTEIN"/>
    <property type="match status" value="1"/>
</dbReference>
<proteinExistence type="predicted"/>
<dbReference type="EMBL" id="JBBMEU010000099">
    <property type="protein sequence ID" value="MEQ2423209.1"/>
    <property type="molecule type" value="Genomic_DNA"/>
</dbReference>
<dbReference type="PANTHER" id="PTHR37293">
    <property type="entry name" value="PHAGE REPLICATION PROTEIN-RELATED"/>
    <property type="match status" value="1"/>
</dbReference>